<evidence type="ECO:0000313" key="5">
    <source>
        <dbReference type="Proteomes" id="UP001501490"/>
    </source>
</evidence>
<protein>
    <recommendedName>
        <fullName evidence="3">ATP-dependent DNA ligase family profile domain-containing protein</fullName>
    </recommendedName>
</protein>
<proteinExistence type="predicted"/>
<name>A0ABP7AZM6_9ACTN</name>
<dbReference type="RefSeq" id="WP_344810154.1">
    <property type="nucleotide sequence ID" value="NZ_BAABAB010000057.1"/>
</dbReference>
<comment type="caution">
    <text evidence="4">The sequence shown here is derived from an EMBL/GenBank/DDBJ whole genome shotgun (WGS) entry which is preliminary data.</text>
</comment>
<sequence length="273" mass="28746">MSRKPSDLSSAFPDLAAAAAAQLPEGVVLDGEAVVWLDGRLDFDQLQHRMVSSPTAAARLAAEHPASFVAFDVLAAGGVDVRSRPWRERRLLLEIVAPTVSTRPSGCPRTPTTMRPRWNGSPTTPRSGWRGRSQGCRLAVPGRSARLVKVKSRTSMDAIIGAVIGPLEHPEALVVGRCTDGGELTIVGRTVPLSAGHAAAVAAVIVGAAAVGEHPWPEWIGSGHFGGSPIAISRVAPQVVVEVAADTALQAGRHRHALRLVRLRPDLTPDDVS</sequence>
<dbReference type="SUPFAM" id="SSF56091">
    <property type="entry name" value="DNA ligase/mRNA capping enzyme, catalytic domain"/>
    <property type="match status" value="1"/>
</dbReference>
<accession>A0ABP7AZM6</accession>
<reference evidence="5" key="1">
    <citation type="journal article" date="2019" name="Int. J. Syst. Evol. Microbiol.">
        <title>The Global Catalogue of Microorganisms (GCM) 10K type strain sequencing project: providing services to taxonomists for standard genome sequencing and annotation.</title>
        <authorList>
            <consortium name="The Broad Institute Genomics Platform"/>
            <consortium name="The Broad Institute Genome Sequencing Center for Infectious Disease"/>
            <person name="Wu L."/>
            <person name="Ma J."/>
        </authorList>
    </citation>
    <scope>NUCLEOTIDE SEQUENCE [LARGE SCALE GENOMIC DNA]</scope>
    <source>
        <strain evidence="5">JCM 16929</strain>
    </source>
</reference>
<dbReference type="InterPro" id="IPR012340">
    <property type="entry name" value="NA-bd_OB-fold"/>
</dbReference>
<dbReference type="Pfam" id="PF01068">
    <property type="entry name" value="DNA_ligase_A_M"/>
    <property type="match status" value="1"/>
</dbReference>
<dbReference type="EMBL" id="BAABAB010000057">
    <property type="protein sequence ID" value="GAA3643965.1"/>
    <property type="molecule type" value="Genomic_DNA"/>
</dbReference>
<feature type="region of interest" description="Disordered" evidence="2">
    <location>
        <begin position="102"/>
        <end position="134"/>
    </location>
</feature>
<gene>
    <name evidence="4" type="ORF">GCM10022236_53250</name>
</gene>
<evidence type="ECO:0000256" key="1">
    <source>
        <dbReference type="ARBA" id="ARBA00034003"/>
    </source>
</evidence>
<comment type="catalytic activity">
    <reaction evidence="1">
        <text>ATP + (deoxyribonucleotide)n-3'-hydroxyl + 5'-phospho-(deoxyribonucleotide)m = (deoxyribonucleotide)n+m + AMP + diphosphate.</text>
        <dbReference type="EC" id="6.5.1.1"/>
    </reaction>
</comment>
<dbReference type="Gene3D" id="3.30.470.30">
    <property type="entry name" value="DNA ligase/mRNA capping enzyme"/>
    <property type="match status" value="1"/>
</dbReference>
<evidence type="ECO:0000313" key="4">
    <source>
        <dbReference type="EMBL" id="GAA3643965.1"/>
    </source>
</evidence>
<dbReference type="Gene3D" id="2.40.50.140">
    <property type="entry name" value="Nucleic acid-binding proteins"/>
    <property type="match status" value="1"/>
</dbReference>
<dbReference type="Proteomes" id="UP001501490">
    <property type="component" value="Unassembled WGS sequence"/>
</dbReference>
<dbReference type="InterPro" id="IPR012310">
    <property type="entry name" value="DNA_ligase_ATP-dep_cent"/>
</dbReference>
<evidence type="ECO:0000256" key="2">
    <source>
        <dbReference type="SAM" id="MobiDB-lite"/>
    </source>
</evidence>
<keyword evidence="5" id="KW-1185">Reference proteome</keyword>
<feature type="domain" description="ATP-dependent DNA ligase family profile" evidence="3">
    <location>
        <begin position="1"/>
        <end position="96"/>
    </location>
</feature>
<organism evidence="4 5">
    <name type="scientific">Microlunatus ginsengisoli</name>
    <dbReference type="NCBI Taxonomy" id="363863"/>
    <lineage>
        <taxon>Bacteria</taxon>
        <taxon>Bacillati</taxon>
        <taxon>Actinomycetota</taxon>
        <taxon>Actinomycetes</taxon>
        <taxon>Propionibacteriales</taxon>
        <taxon>Propionibacteriaceae</taxon>
        <taxon>Microlunatus</taxon>
    </lineage>
</organism>
<evidence type="ECO:0000259" key="3">
    <source>
        <dbReference type="Pfam" id="PF01068"/>
    </source>
</evidence>